<feature type="transmembrane region" description="Helical" evidence="1">
    <location>
        <begin position="6"/>
        <end position="23"/>
    </location>
</feature>
<dbReference type="OrthoDB" id="9939912at2"/>
<dbReference type="AlphaFoldDB" id="A0A1I6G5D9"/>
<protein>
    <submittedName>
        <fullName evidence="2">Uncharacterized protein</fullName>
    </submittedName>
</protein>
<gene>
    <name evidence="2" type="ORF">SAMN04488073_0002</name>
</gene>
<evidence type="ECO:0000256" key="1">
    <source>
        <dbReference type="SAM" id="Phobius"/>
    </source>
</evidence>
<feature type="transmembrane region" description="Helical" evidence="1">
    <location>
        <begin position="79"/>
        <end position="100"/>
    </location>
</feature>
<keyword evidence="1" id="KW-1133">Transmembrane helix</keyword>
<sequence>MNILGYIILLVAMVVICLVKKQNMERMRTVIDPMFGVGLILVGAGNFMSGEMIGSQRVYNLLNSYTVREMWTMESDPVPFVAVNVFFLLAGAGLIGWRFLKKAS</sequence>
<keyword evidence="3" id="KW-1185">Reference proteome</keyword>
<reference evidence="3" key="1">
    <citation type="submission" date="2016-10" db="EMBL/GenBank/DDBJ databases">
        <authorList>
            <person name="Varghese N."/>
            <person name="Submissions S."/>
        </authorList>
    </citation>
    <scope>NUCLEOTIDE SEQUENCE [LARGE SCALE GENOMIC DNA]</scope>
    <source>
        <strain evidence="3">CGMCC 1.6294</strain>
    </source>
</reference>
<keyword evidence="1" id="KW-0812">Transmembrane</keyword>
<dbReference type="EMBL" id="FOYV01000001">
    <property type="protein sequence ID" value="SFR37351.1"/>
    <property type="molecule type" value="Genomic_DNA"/>
</dbReference>
<name>A0A1I6G5D9_9GAMM</name>
<proteinExistence type="predicted"/>
<accession>A0A1I6G5D9</accession>
<dbReference type="Proteomes" id="UP000199290">
    <property type="component" value="Unassembled WGS sequence"/>
</dbReference>
<evidence type="ECO:0000313" key="3">
    <source>
        <dbReference type="Proteomes" id="UP000199290"/>
    </source>
</evidence>
<organism evidence="2 3">
    <name type="scientific">Marinobacter gudaonensis</name>
    <dbReference type="NCBI Taxonomy" id="375760"/>
    <lineage>
        <taxon>Bacteria</taxon>
        <taxon>Pseudomonadati</taxon>
        <taxon>Pseudomonadota</taxon>
        <taxon>Gammaproteobacteria</taxon>
        <taxon>Pseudomonadales</taxon>
        <taxon>Marinobacteraceae</taxon>
        <taxon>Marinobacter</taxon>
    </lineage>
</organism>
<dbReference type="RefSeq" id="WP_091984479.1">
    <property type="nucleotide sequence ID" value="NZ_FOYV01000001.1"/>
</dbReference>
<evidence type="ECO:0000313" key="2">
    <source>
        <dbReference type="EMBL" id="SFR37351.1"/>
    </source>
</evidence>
<keyword evidence="1" id="KW-0472">Membrane</keyword>
<feature type="transmembrane region" description="Helical" evidence="1">
    <location>
        <begin position="35"/>
        <end position="59"/>
    </location>
</feature>